<reference evidence="2 3" key="2">
    <citation type="submission" date="2024-07" db="EMBL/GenBank/DDBJ databases">
        <authorList>
            <person name="Akdeniz Z."/>
        </authorList>
    </citation>
    <scope>NUCLEOTIDE SEQUENCE [LARGE SCALE GENOMIC DNA]</scope>
</reference>
<sequence>MFTGEQVEKFGKTLLNVIQDLIGTEIRSDEDLYLVIQKLPVQDRKGIWQVIASKLDSTAGEVHDYYFNTWQLQFYENVGNYRAQIKQLFSELYNAQQTPKEIISNTIKAFNDNFPYNSCNQRKLYQIVYRYIQGRQHDSSITPTQSVKHKSQSMQYDYETSNSSQLSIFDNYAFQQAVAYEMK</sequence>
<name>A0AA86NI68_9EUKA</name>
<dbReference type="Proteomes" id="UP001642409">
    <property type="component" value="Unassembled WGS sequence"/>
</dbReference>
<gene>
    <name evidence="2" type="ORF">HINF_LOCUS54032</name>
    <name evidence="1" type="ORF">HINF_LOCUS8034</name>
</gene>
<proteinExistence type="predicted"/>
<accession>A0AA86NI68</accession>
<keyword evidence="3" id="KW-1185">Reference proteome</keyword>
<dbReference type="AlphaFoldDB" id="A0AA86NI68"/>
<protein>
    <submittedName>
        <fullName evidence="1">Uncharacterized protein</fullName>
    </submittedName>
</protein>
<dbReference type="EMBL" id="CAXDID020000278">
    <property type="protein sequence ID" value="CAL6069550.1"/>
    <property type="molecule type" value="Genomic_DNA"/>
</dbReference>
<dbReference type="EMBL" id="CATOUU010000199">
    <property type="protein sequence ID" value="CAI9920389.1"/>
    <property type="molecule type" value="Genomic_DNA"/>
</dbReference>
<organism evidence="1">
    <name type="scientific">Hexamita inflata</name>
    <dbReference type="NCBI Taxonomy" id="28002"/>
    <lineage>
        <taxon>Eukaryota</taxon>
        <taxon>Metamonada</taxon>
        <taxon>Diplomonadida</taxon>
        <taxon>Hexamitidae</taxon>
        <taxon>Hexamitinae</taxon>
        <taxon>Hexamita</taxon>
    </lineage>
</organism>
<evidence type="ECO:0000313" key="2">
    <source>
        <dbReference type="EMBL" id="CAL6069550.1"/>
    </source>
</evidence>
<evidence type="ECO:0000313" key="1">
    <source>
        <dbReference type="EMBL" id="CAI9920389.1"/>
    </source>
</evidence>
<evidence type="ECO:0000313" key="3">
    <source>
        <dbReference type="Proteomes" id="UP001642409"/>
    </source>
</evidence>
<comment type="caution">
    <text evidence="1">The sequence shown here is derived from an EMBL/GenBank/DDBJ whole genome shotgun (WGS) entry which is preliminary data.</text>
</comment>
<reference evidence="1" key="1">
    <citation type="submission" date="2023-06" db="EMBL/GenBank/DDBJ databases">
        <authorList>
            <person name="Kurt Z."/>
        </authorList>
    </citation>
    <scope>NUCLEOTIDE SEQUENCE</scope>
</reference>